<dbReference type="NCBIfam" id="NF041748">
    <property type="entry name" value="Drt3b"/>
    <property type="match status" value="1"/>
</dbReference>
<gene>
    <name evidence="2" type="ORF">SAMN05216197_11626</name>
</gene>
<sequence length="652" mass="75874">MSKKFAVEKIRKDNFLRILSTETLPYETPIIHSNDGLVKNLKSDNNNEIYKFICSTIIKPQKLGPTTPYKYKIRKSTTELRTLALVHPASQIRFMDFYEKYAHLMCYYCSFSSFSIRAPYKIASTFYYKNLWQNISEFKRGAVTTIKNDELSRHSSSYFAYKGHDRLFKFYNSRDFLNIEKDFGIFLSLDVSKCFDSIYTHSIAWATKTKPHTKENLKITTTFGQIFDGLMQQSNHNETNGIVIGPEISRIFAEIIFQRIDWTVEHRLLEMPNPIINNKNYTIRRYVDDIFIFAKNKADINVIAEIYTEELARFNLYVNRNKVVEYARPFFSTKSRVITESNSAINAFSDNFLESRENNERLSPKQIYNPQKLTKSFIDDIKTICSSNGVDYDQVSSYIISAITNRIKKLINITTNSGIDHPAHYSNALDVLIEVQFFFYTTAPSVSASYKLATSMILVSRFTKKYLPIHNPTINQRIFELTSQLLTGDLIYYKSTTRNFVYLEALNIVLASSELGDECRLPSAILNALLSDHSSYYDLMSCLYYIKNETTYADTKIVIERRLDYLLRDLSQIPTDAEKACILLDSLSCPYLDMPRKKKFVQRLYRDLGQKVPTDEQIGGFLKKALTMPWFINWTEIDLLNMLEKKELKEVY</sequence>
<proteinExistence type="predicted"/>
<dbReference type="GO" id="GO:0003964">
    <property type="term" value="F:RNA-directed DNA polymerase activity"/>
    <property type="evidence" value="ECO:0007669"/>
    <property type="project" value="UniProtKB-KW"/>
</dbReference>
<name>A0A1I0F8J9_9PSED</name>
<keyword evidence="2" id="KW-0548">Nucleotidyltransferase</keyword>
<keyword evidence="2" id="KW-0695">RNA-directed DNA polymerase</keyword>
<feature type="domain" description="Reverse transcriptase" evidence="1">
    <location>
        <begin position="1"/>
        <end position="338"/>
    </location>
</feature>
<evidence type="ECO:0000259" key="1">
    <source>
        <dbReference type="PROSITE" id="PS50878"/>
    </source>
</evidence>
<keyword evidence="2" id="KW-0808">Transferase</keyword>
<dbReference type="EMBL" id="FOHW01000016">
    <property type="protein sequence ID" value="SET54322.1"/>
    <property type="molecule type" value="Genomic_DNA"/>
</dbReference>
<evidence type="ECO:0000313" key="2">
    <source>
        <dbReference type="EMBL" id="SET54322.1"/>
    </source>
</evidence>
<reference evidence="2 3" key="1">
    <citation type="submission" date="2016-10" db="EMBL/GenBank/DDBJ databases">
        <authorList>
            <person name="de Groot N.N."/>
        </authorList>
    </citation>
    <scope>NUCLEOTIDE SEQUENCE [LARGE SCALE GENOMIC DNA]</scope>
    <source>
        <strain evidence="2 3">DSM 11363</strain>
    </source>
</reference>
<dbReference type="PROSITE" id="PS50878">
    <property type="entry name" value="RT_POL"/>
    <property type="match status" value="1"/>
</dbReference>
<accession>A0A1I0F8J9</accession>
<dbReference type="RefSeq" id="WP_083398787.1">
    <property type="nucleotide sequence ID" value="NZ_FOHW01000016.1"/>
</dbReference>
<organism evidence="2 3">
    <name type="scientific">Pseudomonas graminis</name>
    <dbReference type="NCBI Taxonomy" id="158627"/>
    <lineage>
        <taxon>Bacteria</taxon>
        <taxon>Pseudomonadati</taxon>
        <taxon>Pseudomonadota</taxon>
        <taxon>Gammaproteobacteria</taxon>
        <taxon>Pseudomonadales</taxon>
        <taxon>Pseudomonadaceae</taxon>
        <taxon>Pseudomonas</taxon>
    </lineage>
</organism>
<dbReference type="Proteomes" id="UP000182332">
    <property type="component" value="Unassembled WGS sequence"/>
</dbReference>
<dbReference type="AlphaFoldDB" id="A0A1I0F8J9"/>
<dbReference type="OrthoDB" id="9780724at2"/>
<dbReference type="InterPro" id="IPR000477">
    <property type="entry name" value="RT_dom"/>
</dbReference>
<dbReference type="CDD" id="cd01646">
    <property type="entry name" value="RT_Bac_retron_I"/>
    <property type="match status" value="1"/>
</dbReference>
<protein>
    <submittedName>
        <fullName evidence="2">Reverse transcriptase (RNA-dependent DNA polymerase)</fullName>
    </submittedName>
</protein>
<evidence type="ECO:0000313" key="3">
    <source>
        <dbReference type="Proteomes" id="UP000182332"/>
    </source>
</evidence>
<dbReference type="Pfam" id="PF00078">
    <property type="entry name" value="RVT_1"/>
    <property type="match status" value="1"/>
</dbReference>